<keyword evidence="1" id="KW-1133">Transmembrane helix</keyword>
<geneLocation type="plasmid" evidence="2">
    <name>pRCH51-3</name>
</geneLocation>
<evidence type="ECO:0000256" key="1">
    <source>
        <dbReference type="SAM" id="Phobius"/>
    </source>
</evidence>
<feature type="transmembrane region" description="Helical" evidence="1">
    <location>
        <begin position="59"/>
        <end position="77"/>
    </location>
</feature>
<dbReference type="EMBL" id="KY216144">
    <property type="protein sequence ID" value="AQT19062.1"/>
    <property type="molecule type" value="Genomic_DNA"/>
</dbReference>
<dbReference type="RefSeq" id="WP_227552082.1">
    <property type="nucleotide sequence ID" value="NZ_KY216144.1"/>
</dbReference>
<keyword evidence="2" id="KW-0614">Plasmid</keyword>
<sequence length="90" mass="10547">MVIEKCSIAQVTKDHRMKNQDLSIVELVSKRNKIVYTICGLLVLLTALSFARYFLNFSILYLLILLIPFFALMYWMIQVTEDIKEKKDSL</sequence>
<keyword evidence="1" id="KW-0472">Membrane</keyword>
<name>A0A1S6KKQ8_ACIBA</name>
<evidence type="ECO:0000313" key="2">
    <source>
        <dbReference type="EMBL" id="AQT19062.1"/>
    </source>
</evidence>
<reference evidence="2" key="1">
    <citation type="submission" date="2016-11" db="EMBL/GenBank/DDBJ databases">
        <title>RCH51 a multiply antibiotic resistant Acinetobacter baumannii ST103IP isolate carries resistance genes in three plasmids including a novel potentially conjugative plasmid carrying oxa235 in transposon Tn6252.</title>
        <authorList>
            <person name="Hamidian M."/>
            <person name="Nigro S.J."/>
            <person name="Hartstein R.M."/>
            <person name="Hall R.M."/>
        </authorList>
    </citation>
    <scope>NUCLEOTIDE SEQUENCE</scope>
    <source>
        <strain evidence="2">RCH51</strain>
        <plasmid evidence="2">pRCH51-3</plasmid>
    </source>
</reference>
<proteinExistence type="predicted"/>
<protein>
    <submittedName>
        <fullName evidence="2">Uncharacterized protein</fullName>
    </submittedName>
</protein>
<feature type="transmembrane region" description="Helical" evidence="1">
    <location>
        <begin position="34"/>
        <end position="53"/>
    </location>
</feature>
<gene>
    <name evidence="2" type="ORF">pRCH51-3_00038</name>
</gene>
<dbReference type="AlphaFoldDB" id="A0A1S6KKQ8"/>
<organism evidence="2">
    <name type="scientific">Acinetobacter baumannii</name>
    <dbReference type="NCBI Taxonomy" id="470"/>
    <lineage>
        <taxon>Bacteria</taxon>
        <taxon>Pseudomonadati</taxon>
        <taxon>Pseudomonadota</taxon>
        <taxon>Gammaproteobacteria</taxon>
        <taxon>Moraxellales</taxon>
        <taxon>Moraxellaceae</taxon>
        <taxon>Acinetobacter</taxon>
        <taxon>Acinetobacter calcoaceticus/baumannii complex</taxon>
    </lineage>
</organism>
<accession>A0A1S6KKQ8</accession>
<keyword evidence="1" id="KW-0812">Transmembrane</keyword>